<proteinExistence type="predicted"/>
<keyword evidence="3" id="KW-1185">Reference proteome</keyword>
<dbReference type="AlphaFoldDB" id="A0A4C1YQT4"/>
<organism evidence="2 3">
    <name type="scientific">Eumeta variegata</name>
    <name type="common">Bagworm moth</name>
    <name type="synonym">Eumeta japonica</name>
    <dbReference type="NCBI Taxonomy" id="151549"/>
    <lineage>
        <taxon>Eukaryota</taxon>
        <taxon>Metazoa</taxon>
        <taxon>Ecdysozoa</taxon>
        <taxon>Arthropoda</taxon>
        <taxon>Hexapoda</taxon>
        <taxon>Insecta</taxon>
        <taxon>Pterygota</taxon>
        <taxon>Neoptera</taxon>
        <taxon>Endopterygota</taxon>
        <taxon>Lepidoptera</taxon>
        <taxon>Glossata</taxon>
        <taxon>Ditrysia</taxon>
        <taxon>Tineoidea</taxon>
        <taxon>Psychidae</taxon>
        <taxon>Oiketicinae</taxon>
        <taxon>Eumeta</taxon>
    </lineage>
</organism>
<dbReference type="Proteomes" id="UP000299102">
    <property type="component" value="Unassembled WGS sequence"/>
</dbReference>
<evidence type="ECO:0000256" key="1">
    <source>
        <dbReference type="SAM" id="Phobius"/>
    </source>
</evidence>
<evidence type="ECO:0000313" key="2">
    <source>
        <dbReference type="EMBL" id="GBP77272.1"/>
    </source>
</evidence>
<comment type="caution">
    <text evidence="2">The sequence shown here is derived from an EMBL/GenBank/DDBJ whole genome shotgun (WGS) entry which is preliminary data.</text>
</comment>
<evidence type="ECO:0000313" key="3">
    <source>
        <dbReference type="Proteomes" id="UP000299102"/>
    </source>
</evidence>
<reference evidence="2 3" key="1">
    <citation type="journal article" date="2019" name="Commun. Biol.">
        <title>The bagworm genome reveals a unique fibroin gene that provides high tensile strength.</title>
        <authorList>
            <person name="Kono N."/>
            <person name="Nakamura H."/>
            <person name="Ohtoshi R."/>
            <person name="Tomita M."/>
            <person name="Numata K."/>
            <person name="Arakawa K."/>
        </authorList>
    </citation>
    <scope>NUCLEOTIDE SEQUENCE [LARGE SCALE GENOMIC DNA]</scope>
</reference>
<dbReference type="EMBL" id="BGZK01001324">
    <property type="protein sequence ID" value="GBP77272.1"/>
    <property type="molecule type" value="Genomic_DNA"/>
</dbReference>
<keyword evidence="1" id="KW-1133">Transmembrane helix</keyword>
<keyword evidence="1" id="KW-0472">Membrane</keyword>
<name>A0A4C1YQT4_EUMVA</name>
<keyword evidence="1" id="KW-0812">Transmembrane</keyword>
<feature type="transmembrane region" description="Helical" evidence="1">
    <location>
        <begin position="12"/>
        <end position="30"/>
    </location>
</feature>
<gene>
    <name evidence="2" type="ORF">EVAR_50723_1</name>
</gene>
<protein>
    <submittedName>
        <fullName evidence="2">Uncharacterized protein</fullName>
    </submittedName>
</protein>
<sequence>MCKDLLQGCPFLSVLVYFSAVWTCSFYFILPPCGVSTSSVHGRRRSEYVVARRPDRLAAADNARAGKNGSLTATRHRLVNCVLRRARTPPIEDETYYLSSSSCE</sequence>
<accession>A0A4C1YQT4</accession>